<keyword evidence="1" id="KW-0472">Membrane</keyword>
<name>A0A3R8RKD9_9FLAO</name>
<feature type="domain" description="TonB-dependent receptor plug" evidence="2">
    <location>
        <begin position="675"/>
        <end position="766"/>
    </location>
</feature>
<dbReference type="PROSITE" id="PS52016">
    <property type="entry name" value="TONB_DEPENDENT_REC_3"/>
    <property type="match status" value="1"/>
</dbReference>
<proteinExistence type="inferred from homology"/>
<dbReference type="GO" id="GO:0009279">
    <property type="term" value="C:cell outer membrane"/>
    <property type="evidence" value="ECO:0007669"/>
    <property type="project" value="UniProtKB-SubCell"/>
</dbReference>
<accession>A0A3R8RKD9</accession>
<dbReference type="InterPro" id="IPR012910">
    <property type="entry name" value="Plug_dom"/>
</dbReference>
<dbReference type="InterPro" id="IPR039426">
    <property type="entry name" value="TonB-dep_rcpt-like"/>
</dbReference>
<evidence type="ECO:0000313" key="4">
    <source>
        <dbReference type="Proteomes" id="UP000286990"/>
    </source>
</evidence>
<keyword evidence="1" id="KW-0813">Transport</keyword>
<dbReference type="OrthoDB" id="679547at2"/>
<dbReference type="Proteomes" id="UP000286990">
    <property type="component" value="Unassembled WGS sequence"/>
</dbReference>
<dbReference type="Gene3D" id="2.60.40.1930">
    <property type="match status" value="1"/>
</dbReference>
<dbReference type="EMBL" id="QUSX01000004">
    <property type="protein sequence ID" value="RRQ47662.1"/>
    <property type="molecule type" value="Genomic_DNA"/>
</dbReference>
<reference evidence="4" key="1">
    <citation type="submission" date="2018-08" db="EMBL/GenBank/DDBJ databases">
        <authorList>
            <person name="Khan S.A."/>
            <person name="J S.E."/>
        </authorList>
    </citation>
    <scope>NUCLEOTIDE SEQUENCE [LARGE SCALE GENOMIC DNA]</scope>
    <source>
        <strain evidence="4">PoM-212</strain>
    </source>
</reference>
<dbReference type="InterPro" id="IPR037066">
    <property type="entry name" value="Plug_dom_sf"/>
</dbReference>
<comment type="caution">
    <text evidence="3">The sequence shown here is derived from an EMBL/GenBank/DDBJ whole genome shotgun (WGS) entry which is preliminary data.</text>
</comment>
<sequence>MMTPKGFLAKLHHRAARLDRLKTTNSSIMKKIVPSIVLGLLTIFLVQSYSELSQEYVLLEKIKTRLVDYRQNRAPEKTYLHTDKDVYTNGDTIWFKTYLLDGITHDVSSKSKVIYVDLVNDRDSVVAQRKLFANDKSVAGDIQIDEKIPQGTYTLRTYTKYMLNEEEPLIYQKRIPILVQKLEQGSSLDGSMPYRSLEGFGATTPQSVSGIPKIKFYPEGGDLVSELPGTIGIEVLDDNGNGVALKGDIISSEDEIVTSFESHEFGLGRVRFIPREGRKYRANFTVDCKEYAYPLPESVSSGYLLNLQNREDHILVQVASSPDRTLEGTLLVGHLRGDLIFKRIGEPSDKSSYATKIFTSELKDGVAHFTLFASNGEPLAERLVFIDDPKNDAQMAFSAPAKVYGKREKVNLAVVLTDADGSPLKGDFSVGVVSKNGIDQSHANSFKSWLLLNSDLGGRIADPEFFFEDGSKHRKFLLDALMLTRGWRRFVWKDMLSDSLARLPKISPEKGIMVRGKTTKFNLPNRPKETSVTLNLYGVDLINSKQKTTEKGQFSFGPFYFTDSLEATVEAHDSLAKWDSKKSNFSIALEEQWPRVATTTKGQQAQNTIQLLREYAKEEYQRKVTDYMYDPVGVTQLEEVTVTDKDKRLTRHQMATNSNPTARMTTGPFSSRLFREDVLGNEAMSAIDLLNRVAGVYVTGSYPMQQIRIMGTRNTIFAGGDPLILVNGTTSTVDFLQQLRAIEIEFIDVVKGPDLAFFGSRGANGVIGIYTNKSYEELVAQEQYPGVVSFMVPGFNKTREFYVPDYYEGDPRKPDYRTTLFWNPDLTFSNAGLSSVDFFTGDKTGMFQVRVEGITEDGRPMAGLYDIEVVNE</sequence>
<comment type="similarity">
    <text evidence="1">Belongs to the TonB-dependent receptor family.</text>
</comment>
<keyword evidence="4" id="KW-1185">Reference proteome</keyword>
<comment type="subcellular location">
    <subcellularLocation>
        <location evidence="1">Cell outer membrane</location>
        <topology evidence="1">Multi-pass membrane protein</topology>
    </subcellularLocation>
</comment>
<evidence type="ECO:0000259" key="2">
    <source>
        <dbReference type="Pfam" id="PF07715"/>
    </source>
</evidence>
<dbReference type="SUPFAM" id="SSF56935">
    <property type="entry name" value="Porins"/>
    <property type="match status" value="1"/>
</dbReference>
<protein>
    <recommendedName>
        <fullName evidence="2">TonB-dependent receptor plug domain-containing protein</fullName>
    </recommendedName>
</protein>
<reference evidence="4" key="2">
    <citation type="submission" date="2018-12" db="EMBL/GenBank/DDBJ databases">
        <title>Maribacter lutimaris sp. nov., isolated from marine sediment.</title>
        <authorList>
            <person name="Kim K.K."/>
        </authorList>
    </citation>
    <scope>NUCLEOTIDE SEQUENCE [LARGE SCALE GENOMIC DNA]</scope>
    <source>
        <strain evidence="4">PoM-212</strain>
    </source>
</reference>
<dbReference type="Gene3D" id="2.170.130.10">
    <property type="entry name" value="TonB-dependent receptor, plug domain"/>
    <property type="match status" value="1"/>
</dbReference>
<keyword evidence="1" id="KW-1134">Transmembrane beta strand</keyword>
<keyword evidence="1" id="KW-0998">Cell outer membrane</keyword>
<evidence type="ECO:0000256" key="1">
    <source>
        <dbReference type="PROSITE-ProRule" id="PRU01360"/>
    </source>
</evidence>
<dbReference type="Pfam" id="PF07715">
    <property type="entry name" value="Plug"/>
    <property type="match status" value="1"/>
</dbReference>
<organism evidence="3 4">
    <name type="scientific">Maribacter algicola</name>
    <dbReference type="NCBI Taxonomy" id="2498892"/>
    <lineage>
        <taxon>Bacteria</taxon>
        <taxon>Pseudomonadati</taxon>
        <taxon>Bacteroidota</taxon>
        <taxon>Flavobacteriia</taxon>
        <taxon>Flavobacteriales</taxon>
        <taxon>Flavobacteriaceae</taxon>
        <taxon>Maribacter</taxon>
    </lineage>
</organism>
<keyword evidence="1" id="KW-0812">Transmembrane</keyword>
<dbReference type="AlphaFoldDB" id="A0A3R8RKD9"/>
<evidence type="ECO:0000313" key="3">
    <source>
        <dbReference type="EMBL" id="RRQ47662.1"/>
    </source>
</evidence>
<gene>
    <name evidence="3" type="ORF">DZC72_16910</name>
</gene>